<feature type="domain" description="DUF4440" evidence="2">
    <location>
        <begin position="27"/>
        <end position="123"/>
    </location>
</feature>
<evidence type="ECO:0000256" key="1">
    <source>
        <dbReference type="SAM" id="SignalP"/>
    </source>
</evidence>
<sequence>MIRHALFAVSLLAAGPALAQATTPEAAVDGYVAAQRDFDQAALTRLTAPDFVEISPVGEVDPRDKVIGFYAPDKKREAPPVTVTEKTVRRFGATAIVTIRLGYGPMGLRGVYVARADKDGWRLVSAQYTPIRTPKPA</sequence>
<evidence type="ECO:0000313" key="4">
    <source>
        <dbReference type="Proteomes" id="UP000529795"/>
    </source>
</evidence>
<dbReference type="SUPFAM" id="SSF54427">
    <property type="entry name" value="NTF2-like"/>
    <property type="match status" value="1"/>
</dbReference>
<evidence type="ECO:0000313" key="3">
    <source>
        <dbReference type="EMBL" id="MBB4153832.1"/>
    </source>
</evidence>
<reference evidence="3 4" key="1">
    <citation type="submission" date="2020-08" db="EMBL/GenBank/DDBJ databases">
        <title>Genomic Encyclopedia of Type Strains, Phase IV (KMG-IV): sequencing the most valuable type-strain genomes for metagenomic binning, comparative biology and taxonomic classification.</title>
        <authorList>
            <person name="Goeker M."/>
        </authorList>
    </citation>
    <scope>NUCLEOTIDE SEQUENCE [LARGE SCALE GENOMIC DNA]</scope>
    <source>
        <strain evidence="3 4">YC6723</strain>
    </source>
</reference>
<gene>
    <name evidence="3" type="ORF">GGQ80_001738</name>
</gene>
<dbReference type="Proteomes" id="UP000529795">
    <property type="component" value="Unassembled WGS sequence"/>
</dbReference>
<keyword evidence="1" id="KW-0732">Signal</keyword>
<feature type="chain" id="PRO_5033066835" description="DUF4440 domain-containing protein" evidence="1">
    <location>
        <begin position="20"/>
        <end position="137"/>
    </location>
</feature>
<accession>A0A840FB15</accession>
<dbReference type="InterPro" id="IPR032710">
    <property type="entry name" value="NTF2-like_dom_sf"/>
</dbReference>
<proteinExistence type="predicted"/>
<dbReference type="RefSeq" id="WP_183983778.1">
    <property type="nucleotide sequence ID" value="NZ_JACIEV010000004.1"/>
</dbReference>
<organism evidence="3 4">
    <name type="scientific">Sphingomonas jinjuensis</name>
    <dbReference type="NCBI Taxonomy" id="535907"/>
    <lineage>
        <taxon>Bacteria</taxon>
        <taxon>Pseudomonadati</taxon>
        <taxon>Pseudomonadota</taxon>
        <taxon>Alphaproteobacteria</taxon>
        <taxon>Sphingomonadales</taxon>
        <taxon>Sphingomonadaceae</taxon>
        <taxon>Sphingomonas</taxon>
    </lineage>
</organism>
<dbReference type="AlphaFoldDB" id="A0A840FB15"/>
<name>A0A840FB15_9SPHN</name>
<feature type="signal peptide" evidence="1">
    <location>
        <begin position="1"/>
        <end position="19"/>
    </location>
</feature>
<comment type="caution">
    <text evidence="3">The sequence shown here is derived from an EMBL/GenBank/DDBJ whole genome shotgun (WGS) entry which is preliminary data.</text>
</comment>
<dbReference type="Pfam" id="PF14534">
    <property type="entry name" value="DUF4440"/>
    <property type="match status" value="1"/>
</dbReference>
<dbReference type="InterPro" id="IPR027843">
    <property type="entry name" value="DUF4440"/>
</dbReference>
<dbReference type="Gene3D" id="3.10.450.50">
    <property type="match status" value="1"/>
</dbReference>
<evidence type="ECO:0000259" key="2">
    <source>
        <dbReference type="Pfam" id="PF14534"/>
    </source>
</evidence>
<protein>
    <recommendedName>
        <fullName evidence="2">DUF4440 domain-containing protein</fullName>
    </recommendedName>
</protein>
<keyword evidence="4" id="KW-1185">Reference proteome</keyword>
<dbReference type="EMBL" id="JACIEV010000004">
    <property type="protein sequence ID" value="MBB4153832.1"/>
    <property type="molecule type" value="Genomic_DNA"/>
</dbReference>